<dbReference type="NCBIfam" id="TIGR00243">
    <property type="entry name" value="Dxr"/>
    <property type="match status" value="1"/>
</dbReference>
<dbReference type="PIRSF" id="PIRSF006205">
    <property type="entry name" value="Dxp_reductismrs"/>
    <property type="match status" value="1"/>
</dbReference>
<dbReference type="SUPFAM" id="SSF69055">
    <property type="entry name" value="1-deoxy-D-xylulose-5-phosphate reductoisomerase, C-terminal domain"/>
    <property type="match status" value="1"/>
</dbReference>
<dbReference type="InterPro" id="IPR013644">
    <property type="entry name" value="DXP_reductoisomerase_C"/>
</dbReference>
<keyword evidence="5 13" id="KW-0479">Metal-binding</keyword>
<comment type="pathway">
    <text evidence="2 13">Isoprenoid biosynthesis; isopentenyl diphosphate biosynthesis via DXP pathway; isopentenyl diphosphate from 1-deoxy-D-xylulose 5-phosphate: step 1/6.</text>
</comment>
<feature type="binding site" evidence="13">
    <location>
        <position position="149"/>
    </location>
    <ligand>
        <name>Mn(2+)</name>
        <dbReference type="ChEBI" id="CHEBI:29035"/>
    </ligand>
</feature>
<evidence type="ECO:0000256" key="9">
    <source>
        <dbReference type="ARBA" id="ARBA00023229"/>
    </source>
</evidence>
<evidence type="ECO:0000313" key="17">
    <source>
        <dbReference type="EMBL" id="OBX03406.1"/>
    </source>
</evidence>
<feature type="binding site" evidence="13">
    <location>
        <position position="125"/>
    </location>
    <ligand>
        <name>NADPH</name>
        <dbReference type="ChEBI" id="CHEBI:57783"/>
    </ligand>
</feature>
<feature type="domain" description="1-deoxy-D-xylulose 5-phosphate reductoisomerase C-terminal" evidence="15">
    <location>
        <begin position="145"/>
        <end position="238"/>
    </location>
</feature>
<comment type="cofactor">
    <cofactor evidence="13">
        <name>Mg(2+)</name>
        <dbReference type="ChEBI" id="CHEBI:18420"/>
    </cofactor>
    <cofactor evidence="13">
        <name>Mn(2+)</name>
        <dbReference type="ChEBI" id="CHEBI:29035"/>
    </cofactor>
</comment>
<protein>
    <recommendedName>
        <fullName evidence="12 13">1-deoxy-D-xylulose 5-phosphate reductoisomerase</fullName>
        <shortName evidence="13">DXP reductoisomerase</shortName>
        <ecNumber evidence="4 13">1.1.1.267</ecNumber>
    </recommendedName>
    <alternativeName>
        <fullName evidence="13">1-deoxyxylulose-5-phosphate reductoisomerase</fullName>
    </alternativeName>
    <alternativeName>
        <fullName evidence="13">2-C-methyl-D-erythritol 4-phosphate synthase</fullName>
    </alternativeName>
</protein>
<feature type="binding site" evidence="13">
    <location>
        <position position="13"/>
    </location>
    <ligand>
        <name>NADPH</name>
        <dbReference type="ChEBI" id="CHEBI:57783"/>
    </ligand>
</feature>
<dbReference type="NCBIfam" id="NF003938">
    <property type="entry name" value="PRK05447.1-1"/>
    <property type="match status" value="1"/>
</dbReference>
<feature type="binding site" evidence="13">
    <location>
        <position position="230"/>
    </location>
    <ligand>
        <name>Mn(2+)</name>
        <dbReference type="ChEBI" id="CHEBI:29035"/>
    </ligand>
</feature>
<keyword evidence="8 13" id="KW-0464">Manganese</keyword>
<dbReference type="Gene3D" id="1.10.1740.10">
    <property type="match status" value="1"/>
</dbReference>
<feature type="domain" description="DXP reductoisomerase C-terminal" evidence="16">
    <location>
        <begin position="270"/>
        <end position="386"/>
    </location>
</feature>
<dbReference type="GO" id="GO:0030604">
    <property type="term" value="F:1-deoxy-D-xylulose-5-phosphate reductoisomerase activity"/>
    <property type="evidence" value="ECO:0007669"/>
    <property type="project" value="UniProtKB-UniRule"/>
</dbReference>
<comment type="function">
    <text evidence="11 13">Catalyzes the NADPH-dependent rearrangement and reduction of 1-deoxy-D-xylulose-5-phosphate (DXP) to 2-C-methyl-D-erythritol 4-phosphate (MEP).</text>
</comment>
<evidence type="ECO:0000256" key="5">
    <source>
        <dbReference type="ARBA" id="ARBA00022723"/>
    </source>
</evidence>
<feature type="binding site" evidence="13">
    <location>
        <position position="150"/>
    </location>
    <ligand>
        <name>1-deoxy-D-xylulose 5-phosphate</name>
        <dbReference type="ChEBI" id="CHEBI:57792"/>
    </ligand>
</feature>
<dbReference type="NCBIfam" id="NF009114">
    <property type="entry name" value="PRK12464.1"/>
    <property type="match status" value="1"/>
</dbReference>
<dbReference type="GO" id="GO:0030145">
    <property type="term" value="F:manganese ion binding"/>
    <property type="evidence" value="ECO:0007669"/>
    <property type="project" value="TreeGrafter"/>
</dbReference>
<accession>A0AB36DZ89</accession>
<evidence type="ECO:0000313" key="18">
    <source>
        <dbReference type="Proteomes" id="UP000092594"/>
    </source>
</evidence>
<dbReference type="Pfam" id="PF13288">
    <property type="entry name" value="DXPR_C"/>
    <property type="match status" value="1"/>
</dbReference>
<evidence type="ECO:0000259" key="16">
    <source>
        <dbReference type="Pfam" id="PF13288"/>
    </source>
</evidence>
<evidence type="ECO:0000259" key="15">
    <source>
        <dbReference type="Pfam" id="PF08436"/>
    </source>
</evidence>
<feature type="binding site" evidence="13">
    <location>
        <position position="230"/>
    </location>
    <ligand>
        <name>1-deoxy-D-xylulose 5-phosphate</name>
        <dbReference type="ChEBI" id="CHEBI:57792"/>
    </ligand>
</feature>
<gene>
    <name evidence="13" type="primary">dxr</name>
    <name evidence="17" type="ORF">QV05_00245</name>
</gene>
<dbReference type="HAMAP" id="MF_00183">
    <property type="entry name" value="DXP_reductoisom"/>
    <property type="match status" value="1"/>
</dbReference>
<keyword evidence="18" id="KW-1185">Reference proteome</keyword>
<keyword evidence="9 13" id="KW-0414">Isoprene biosynthesis</keyword>
<dbReference type="Pfam" id="PF08436">
    <property type="entry name" value="DXP_redisom_C"/>
    <property type="match status" value="1"/>
</dbReference>
<evidence type="ECO:0000256" key="6">
    <source>
        <dbReference type="ARBA" id="ARBA00022857"/>
    </source>
</evidence>
<feature type="binding site" evidence="13">
    <location>
        <position position="124"/>
    </location>
    <ligand>
        <name>1-deoxy-D-xylulose 5-phosphate</name>
        <dbReference type="ChEBI" id="CHEBI:57792"/>
    </ligand>
</feature>
<sequence>MKNIVILGSTGSIGKSTLSVIKQNKDYQVFALVANSNVELITEQCLEFEPLFVALANHDAAKQVAEKLKRQGCATEVLAGEEAICELAAHEKADMVMAAIVGAAGLLPTLSAIKAGKRILLANKESLVTCGQVFLNAVKQYGATLLPVDSEHNAIFQSLPVEAQQNIGFCELQRLGISKIVLTGSGGPFRTKPLDEFETITPAQAIAHPNWSMGAKISVDSATMMNKGLEYIEARWLFNASAEQMEIIIHPQSIIHSMVRYIDGSVIAQMGTPDMRTPIAEAMSYPKRIVSGVAPLDFTKISELTFMEADFQRYPNLKLAIEAFAAGQYATTAMNAANEVAVEAFLQQRLKFTQIAEINRFVVEKIPSQAINSVDDVLDVDKIAREIANDRILSF</sequence>
<dbReference type="FunFam" id="1.10.1740.10:FF:000004">
    <property type="entry name" value="1-deoxy-D-xylulose 5-phosphate reductoisomerase"/>
    <property type="match status" value="1"/>
</dbReference>
<evidence type="ECO:0000256" key="4">
    <source>
        <dbReference type="ARBA" id="ARBA00012366"/>
    </source>
</evidence>
<evidence type="ECO:0000256" key="2">
    <source>
        <dbReference type="ARBA" id="ARBA00005094"/>
    </source>
</evidence>
<evidence type="ECO:0000256" key="7">
    <source>
        <dbReference type="ARBA" id="ARBA00023002"/>
    </source>
</evidence>
<dbReference type="PANTHER" id="PTHR30525">
    <property type="entry name" value="1-DEOXY-D-XYLULOSE 5-PHOSPHATE REDUCTOISOMERASE"/>
    <property type="match status" value="1"/>
</dbReference>
<dbReference type="InterPro" id="IPR026877">
    <property type="entry name" value="DXPR_C"/>
</dbReference>
<feature type="binding site" evidence="13">
    <location>
        <position position="208"/>
    </location>
    <ligand>
        <name>1-deoxy-D-xylulose 5-phosphate</name>
        <dbReference type="ChEBI" id="CHEBI:57792"/>
    </ligand>
</feature>
<feature type="domain" description="1-deoxy-D-xylulose 5-phosphate reductoisomerase N-terminal" evidence="14">
    <location>
        <begin position="4"/>
        <end position="131"/>
    </location>
</feature>
<feature type="binding site" evidence="13">
    <location>
        <position position="37"/>
    </location>
    <ligand>
        <name>NADPH</name>
        <dbReference type="ChEBI" id="CHEBI:57783"/>
    </ligand>
</feature>
<evidence type="ECO:0000256" key="3">
    <source>
        <dbReference type="ARBA" id="ARBA00006825"/>
    </source>
</evidence>
<dbReference type="Proteomes" id="UP000092594">
    <property type="component" value="Unassembled WGS sequence"/>
</dbReference>
<feature type="binding site" evidence="13">
    <location>
        <position position="12"/>
    </location>
    <ligand>
        <name>NADPH</name>
        <dbReference type="ChEBI" id="CHEBI:57783"/>
    </ligand>
</feature>
<evidence type="ECO:0000259" key="14">
    <source>
        <dbReference type="Pfam" id="PF02670"/>
    </source>
</evidence>
<dbReference type="AlphaFoldDB" id="A0AB36DZ89"/>
<feature type="binding site" evidence="13">
    <location>
        <position position="221"/>
    </location>
    <ligand>
        <name>1-deoxy-D-xylulose 5-phosphate</name>
        <dbReference type="ChEBI" id="CHEBI:57792"/>
    </ligand>
</feature>
<dbReference type="PANTHER" id="PTHR30525:SF0">
    <property type="entry name" value="1-DEOXY-D-XYLULOSE 5-PHOSPHATE REDUCTOISOMERASE, CHLOROPLASTIC"/>
    <property type="match status" value="1"/>
</dbReference>
<dbReference type="InterPro" id="IPR003821">
    <property type="entry name" value="DXP_reductoisomerase"/>
</dbReference>
<organism evidence="17 18">
    <name type="scientific">Gallibacterium genomosp. 1</name>
    <dbReference type="NCBI Taxonomy" id="155515"/>
    <lineage>
        <taxon>Bacteria</taxon>
        <taxon>Pseudomonadati</taxon>
        <taxon>Pseudomonadota</taxon>
        <taxon>Gammaproteobacteria</taxon>
        <taxon>Pasteurellales</taxon>
        <taxon>Pasteurellaceae</taxon>
        <taxon>Gallibacterium</taxon>
    </lineage>
</organism>
<comment type="catalytic activity">
    <reaction evidence="10">
        <text>2-C-methyl-D-erythritol 4-phosphate + NADP(+) = 1-deoxy-D-xylulose 5-phosphate + NADPH + H(+)</text>
        <dbReference type="Rhea" id="RHEA:13717"/>
        <dbReference type="ChEBI" id="CHEBI:15378"/>
        <dbReference type="ChEBI" id="CHEBI:57783"/>
        <dbReference type="ChEBI" id="CHEBI:57792"/>
        <dbReference type="ChEBI" id="CHEBI:58262"/>
        <dbReference type="ChEBI" id="CHEBI:58349"/>
        <dbReference type="EC" id="1.1.1.267"/>
    </reaction>
    <physiologicalReaction direction="right-to-left" evidence="10">
        <dbReference type="Rhea" id="RHEA:13719"/>
    </physiologicalReaction>
</comment>
<comment type="caution">
    <text evidence="13">Lacks conserved residue(s) required for the propagation of feature annotation.</text>
</comment>
<dbReference type="RefSeq" id="WP_065230414.1">
    <property type="nucleotide sequence ID" value="NZ_JTJP01000007.1"/>
</dbReference>
<comment type="caution">
    <text evidence="17">The sequence shown here is derived from an EMBL/GenBank/DDBJ whole genome shotgun (WGS) entry which is preliminary data.</text>
</comment>
<keyword evidence="13" id="KW-0460">Magnesium</keyword>
<dbReference type="SUPFAM" id="SSF51735">
    <property type="entry name" value="NAD(P)-binding Rossmann-fold domains"/>
    <property type="match status" value="1"/>
</dbReference>
<dbReference type="EMBL" id="JTJQ01000001">
    <property type="protein sequence ID" value="OBX03406.1"/>
    <property type="molecule type" value="Genomic_DNA"/>
</dbReference>
<dbReference type="FunFam" id="3.40.50.720:FF:000045">
    <property type="entry name" value="1-deoxy-D-xylulose 5-phosphate reductoisomerase"/>
    <property type="match status" value="1"/>
</dbReference>
<evidence type="ECO:0000256" key="12">
    <source>
        <dbReference type="ARBA" id="ARBA00071224"/>
    </source>
</evidence>
<feature type="binding site" evidence="13">
    <location>
        <position position="151"/>
    </location>
    <ligand>
        <name>1-deoxy-D-xylulose 5-phosphate</name>
        <dbReference type="ChEBI" id="CHEBI:57792"/>
    </ligand>
</feature>
<feature type="binding site" evidence="13">
    <location>
        <position position="214"/>
    </location>
    <ligand>
        <name>NADPH</name>
        <dbReference type="ChEBI" id="CHEBI:57783"/>
    </ligand>
</feature>
<dbReference type="InterPro" id="IPR036291">
    <property type="entry name" value="NAD(P)-bd_dom_sf"/>
</dbReference>
<dbReference type="GO" id="GO:0051484">
    <property type="term" value="P:isopentenyl diphosphate biosynthetic process, methylerythritol 4-phosphate pathway involved in terpenoid biosynthetic process"/>
    <property type="evidence" value="ECO:0007669"/>
    <property type="project" value="TreeGrafter"/>
</dbReference>
<evidence type="ECO:0000256" key="1">
    <source>
        <dbReference type="ARBA" id="ARBA00001941"/>
    </source>
</evidence>
<feature type="binding site" evidence="13">
    <location>
        <position position="185"/>
    </location>
    <ligand>
        <name>1-deoxy-D-xylulose 5-phosphate</name>
        <dbReference type="ChEBI" id="CHEBI:57792"/>
    </ligand>
</feature>
<comment type="similarity">
    <text evidence="3 13">Belongs to the DXR family.</text>
</comment>
<feature type="binding site" evidence="13">
    <location>
        <position position="151"/>
    </location>
    <ligand>
        <name>Mn(2+)</name>
        <dbReference type="ChEBI" id="CHEBI:29035"/>
    </ligand>
</feature>
<name>A0AB36DZ89_9PAST</name>
<proteinExistence type="inferred from homology"/>
<keyword evidence="6 13" id="KW-0521">NADP</keyword>
<evidence type="ECO:0000256" key="10">
    <source>
        <dbReference type="ARBA" id="ARBA00048543"/>
    </source>
</evidence>
<dbReference type="InterPro" id="IPR036169">
    <property type="entry name" value="DXPR_C_sf"/>
</dbReference>
<dbReference type="GO" id="GO:0070402">
    <property type="term" value="F:NADPH binding"/>
    <property type="evidence" value="ECO:0007669"/>
    <property type="project" value="InterPro"/>
</dbReference>
<dbReference type="Pfam" id="PF02670">
    <property type="entry name" value="DXP_reductoisom"/>
    <property type="match status" value="1"/>
</dbReference>
<dbReference type="InterPro" id="IPR013512">
    <property type="entry name" value="DXP_reductoisomerase_N"/>
</dbReference>
<dbReference type="EC" id="1.1.1.267" evidence="4 13"/>
<feature type="binding site" evidence="13">
    <location>
        <position position="227"/>
    </location>
    <ligand>
        <name>1-deoxy-D-xylulose 5-phosphate</name>
        <dbReference type="ChEBI" id="CHEBI:57792"/>
    </ligand>
</feature>
<feature type="binding site" evidence="13">
    <location>
        <position position="226"/>
    </location>
    <ligand>
        <name>1-deoxy-D-xylulose 5-phosphate</name>
        <dbReference type="ChEBI" id="CHEBI:57792"/>
    </ligand>
</feature>
<feature type="binding site" evidence="13">
    <location>
        <position position="123"/>
    </location>
    <ligand>
        <name>NADPH</name>
        <dbReference type="ChEBI" id="CHEBI:57783"/>
    </ligand>
</feature>
<evidence type="ECO:0000256" key="13">
    <source>
        <dbReference type="HAMAP-Rule" id="MF_00183"/>
    </source>
</evidence>
<comment type="cofactor">
    <cofactor evidence="1">
        <name>Co(2+)</name>
        <dbReference type="ChEBI" id="CHEBI:48828"/>
    </cofactor>
</comment>
<keyword evidence="7 13" id="KW-0560">Oxidoreductase</keyword>
<reference evidence="17 18" key="1">
    <citation type="submission" date="2014-11" db="EMBL/GenBank/DDBJ databases">
        <title>Pan-genome of Gallibacterium spp.</title>
        <authorList>
            <person name="Kudirkiene E."/>
            <person name="Bojesen A.M."/>
        </authorList>
    </citation>
    <scope>NUCLEOTIDE SEQUENCE [LARGE SCALE GENOMIC DNA]</scope>
    <source>
        <strain evidence="17 18">Gerl. 2740/89</strain>
    </source>
</reference>
<feature type="binding site" evidence="13">
    <location>
        <position position="10"/>
    </location>
    <ligand>
        <name>NADPH</name>
        <dbReference type="ChEBI" id="CHEBI:57783"/>
    </ligand>
</feature>
<evidence type="ECO:0000256" key="8">
    <source>
        <dbReference type="ARBA" id="ARBA00023211"/>
    </source>
</evidence>
<dbReference type="Gene3D" id="3.40.50.720">
    <property type="entry name" value="NAD(P)-binding Rossmann-like Domain"/>
    <property type="match status" value="1"/>
</dbReference>
<dbReference type="SUPFAM" id="SSF55347">
    <property type="entry name" value="Glyceraldehyde-3-phosphate dehydrogenase-like, C-terminal domain"/>
    <property type="match status" value="1"/>
</dbReference>
<evidence type="ECO:0000256" key="11">
    <source>
        <dbReference type="ARBA" id="ARBA00054845"/>
    </source>
</evidence>
<feature type="binding site" evidence="13">
    <location>
        <position position="11"/>
    </location>
    <ligand>
        <name>NADPH</name>
        <dbReference type="ChEBI" id="CHEBI:57783"/>
    </ligand>
</feature>